<protein>
    <submittedName>
        <fullName evidence="1">Unnamed protein product</fullName>
    </submittedName>
</protein>
<evidence type="ECO:0000313" key="2">
    <source>
        <dbReference type="Proteomes" id="UP001165083"/>
    </source>
</evidence>
<evidence type="ECO:0000313" key="1">
    <source>
        <dbReference type="EMBL" id="GMF09516.1"/>
    </source>
</evidence>
<organism evidence="1 2">
    <name type="scientific">Phytophthora lilii</name>
    <dbReference type="NCBI Taxonomy" id="2077276"/>
    <lineage>
        <taxon>Eukaryota</taxon>
        <taxon>Sar</taxon>
        <taxon>Stramenopiles</taxon>
        <taxon>Oomycota</taxon>
        <taxon>Peronosporomycetes</taxon>
        <taxon>Peronosporales</taxon>
        <taxon>Peronosporaceae</taxon>
        <taxon>Phytophthora</taxon>
    </lineage>
</organism>
<reference evidence="1" key="1">
    <citation type="submission" date="2023-04" db="EMBL/GenBank/DDBJ databases">
        <title>Phytophthora lilii NBRC 32176.</title>
        <authorList>
            <person name="Ichikawa N."/>
            <person name="Sato H."/>
            <person name="Tonouchi N."/>
        </authorList>
    </citation>
    <scope>NUCLEOTIDE SEQUENCE</scope>
    <source>
        <strain evidence="1">NBRC 32176</strain>
    </source>
</reference>
<keyword evidence="2" id="KW-1185">Reference proteome</keyword>
<name>A0A9W6WMM9_9STRA</name>
<proteinExistence type="predicted"/>
<dbReference type="EMBL" id="BSXW01000010">
    <property type="protein sequence ID" value="GMF09516.1"/>
    <property type="molecule type" value="Genomic_DNA"/>
</dbReference>
<accession>A0A9W6WMM9</accession>
<sequence length="137" mass="15072">MLSNIHAESSLKSIPIHESASLTSTVCFRDLQKESTCLSTLKLTPKYIEEEAASACLLGIIFFLQPDETAGSDLAARTPFRIIEEYPQLVPILKLGPTITTGYPARVTDVGGKTYPLRYAWNEPVPLHLHVCCGAWP</sequence>
<comment type="caution">
    <text evidence="1">The sequence shown here is derived from an EMBL/GenBank/DDBJ whole genome shotgun (WGS) entry which is preliminary data.</text>
</comment>
<dbReference type="AlphaFoldDB" id="A0A9W6WMM9"/>
<dbReference type="Proteomes" id="UP001165083">
    <property type="component" value="Unassembled WGS sequence"/>
</dbReference>
<gene>
    <name evidence="1" type="ORF">Plil01_000041400</name>
</gene>